<accession>A0AAN8J4V9</accession>
<proteinExistence type="predicted"/>
<organism evidence="2 3">
    <name type="scientific">Patella caerulea</name>
    <name type="common">Rayed Mediterranean limpet</name>
    <dbReference type="NCBI Taxonomy" id="87958"/>
    <lineage>
        <taxon>Eukaryota</taxon>
        <taxon>Metazoa</taxon>
        <taxon>Spiralia</taxon>
        <taxon>Lophotrochozoa</taxon>
        <taxon>Mollusca</taxon>
        <taxon>Gastropoda</taxon>
        <taxon>Patellogastropoda</taxon>
        <taxon>Patelloidea</taxon>
        <taxon>Patellidae</taxon>
        <taxon>Patella</taxon>
    </lineage>
</organism>
<evidence type="ECO:0000256" key="1">
    <source>
        <dbReference type="SAM" id="MobiDB-lite"/>
    </source>
</evidence>
<dbReference type="EMBL" id="JAZGQO010000015">
    <property type="protein sequence ID" value="KAK6169551.1"/>
    <property type="molecule type" value="Genomic_DNA"/>
</dbReference>
<feature type="region of interest" description="Disordered" evidence="1">
    <location>
        <begin position="1"/>
        <end position="38"/>
    </location>
</feature>
<comment type="caution">
    <text evidence="2">The sequence shown here is derived from an EMBL/GenBank/DDBJ whole genome shotgun (WGS) entry which is preliminary data.</text>
</comment>
<name>A0AAN8J4V9_PATCE</name>
<keyword evidence="3" id="KW-1185">Reference proteome</keyword>
<dbReference type="AlphaFoldDB" id="A0AAN8J4V9"/>
<dbReference type="Proteomes" id="UP001347796">
    <property type="component" value="Unassembled WGS sequence"/>
</dbReference>
<protein>
    <submittedName>
        <fullName evidence="2">Uncharacterized protein</fullName>
    </submittedName>
</protein>
<feature type="compositionally biased region" description="Polar residues" evidence="1">
    <location>
        <begin position="15"/>
        <end position="32"/>
    </location>
</feature>
<evidence type="ECO:0000313" key="3">
    <source>
        <dbReference type="Proteomes" id="UP001347796"/>
    </source>
</evidence>
<evidence type="ECO:0000313" key="2">
    <source>
        <dbReference type="EMBL" id="KAK6169551.1"/>
    </source>
</evidence>
<feature type="compositionally biased region" description="Basic and acidic residues" evidence="1">
    <location>
        <begin position="1"/>
        <end position="12"/>
    </location>
</feature>
<gene>
    <name evidence="2" type="ORF">SNE40_020585</name>
</gene>
<reference evidence="2 3" key="1">
    <citation type="submission" date="2024-01" db="EMBL/GenBank/DDBJ databases">
        <title>The genome of the rayed Mediterranean limpet Patella caerulea (Linnaeus, 1758).</title>
        <authorList>
            <person name="Anh-Thu Weber A."/>
            <person name="Halstead-Nussloch G."/>
        </authorList>
    </citation>
    <scope>NUCLEOTIDE SEQUENCE [LARGE SCALE GENOMIC DNA]</scope>
    <source>
        <strain evidence="2">AATW-2023a</strain>
        <tissue evidence="2">Whole specimen</tissue>
    </source>
</reference>
<sequence>MFRSSYPRDPEHGGNSLSQDLRIFNPTSSNGALDNRGQKGMWSFYQGNRHVPFSYCQFNYQHHSPRALAPKHEYKVKRSVS</sequence>